<evidence type="ECO:0000256" key="1">
    <source>
        <dbReference type="SAM" id="MobiDB-lite"/>
    </source>
</evidence>
<evidence type="ECO:0000313" key="3">
    <source>
        <dbReference type="Proteomes" id="UP001341281"/>
    </source>
</evidence>
<organism evidence="2 3">
    <name type="scientific">Paspalum notatum var. saurae</name>
    <dbReference type="NCBI Taxonomy" id="547442"/>
    <lineage>
        <taxon>Eukaryota</taxon>
        <taxon>Viridiplantae</taxon>
        <taxon>Streptophyta</taxon>
        <taxon>Embryophyta</taxon>
        <taxon>Tracheophyta</taxon>
        <taxon>Spermatophyta</taxon>
        <taxon>Magnoliopsida</taxon>
        <taxon>Liliopsida</taxon>
        <taxon>Poales</taxon>
        <taxon>Poaceae</taxon>
        <taxon>PACMAD clade</taxon>
        <taxon>Panicoideae</taxon>
        <taxon>Andropogonodae</taxon>
        <taxon>Paspaleae</taxon>
        <taxon>Paspalinae</taxon>
        <taxon>Paspalum</taxon>
    </lineage>
</organism>
<dbReference type="EMBL" id="CP144745">
    <property type="protein sequence ID" value="WVZ54920.1"/>
    <property type="molecule type" value="Genomic_DNA"/>
</dbReference>
<gene>
    <name evidence="2" type="ORF">U9M48_005656</name>
</gene>
<evidence type="ECO:0000313" key="2">
    <source>
        <dbReference type="EMBL" id="WVZ54920.1"/>
    </source>
</evidence>
<name>A0AAQ3PQL0_PASNO</name>
<dbReference type="AlphaFoldDB" id="A0AAQ3PQL0"/>
<feature type="region of interest" description="Disordered" evidence="1">
    <location>
        <begin position="1"/>
        <end position="20"/>
    </location>
</feature>
<dbReference type="Proteomes" id="UP001341281">
    <property type="component" value="Chromosome 01"/>
</dbReference>
<protein>
    <submittedName>
        <fullName evidence="2">Uncharacterized protein</fullName>
    </submittedName>
</protein>
<proteinExistence type="predicted"/>
<accession>A0AAQ3PQL0</accession>
<keyword evidence="3" id="KW-1185">Reference proteome</keyword>
<reference evidence="2 3" key="1">
    <citation type="submission" date="2024-02" db="EMBL/GenBank/DDBJ databases">
        <title>High-quality chromosome-scale genome assembly of Pensacola bahiagrass (Paspalum notatum Flugge var. saurae).</title>
        <authorList>
            <person name="Vega J.M."/>
            <person name="Podio M."/>
            <person name="Orjuela J."/>
            <person name="Siena L.A."/>
            <person name="Pessino S.C."/>
            <person name="Combes M.C."/>
            <person name="Mariac C."/>
            <person name="Albertini E."/>
            <person name="Pupilli F."/>
            <person name="Ortiz J.P.A."/>
            <person name="Leblanc O."/>
        </authorList>
    </citation>
    <scope>NUCLEOTIDE SEQUENCE [LARGE SCALE GENOMIC DNA]</scope>
    <source>
        <strain evidence="2">R1</strain>
        <tissue evidence="2">Leaf</tissue>
    </source>
</reference>
<sequence>MSVTRPHSSSSQPPLLTLPPVLHPRATIHPAAGAFRRVSTSAAAIHGRRLPLLHCSVPCSPLPLRRHRPYR</sequence>